<name>A0ABN3PZ52_9ACTN</name>
<reference evidence="3 4" key="1">
    <citation type="journal article" date="2019" name="Int. J. Syst. Evol. Microbiol.">
        <title>The Global Catalogue of Microorganisms (GCM) 10K type strain sequencing project: providing services to taxonomists for standard genome sequencing and annotation.</title>
        <authorList>
            <consortium name="The Broad Institute Genomics Platform"/>
            <consortium name="The Broad Institute Genome Sequencing Center for Infectious Disease"/>
            <person name="Wu L."/>
            <person name="Ma J."/>
        </authorList>
    </citation>
    <scope>NUCLEOTIDE SEQUENCE [LARGE SCALE GENOMIC DNA]</scope>
    <source>
        <strain evidence="3 4">JCM 16373</strain>
    </source>
</reference>
<comment type="caution">
    <text evidence="3">The sequence shown here is derived from an EMBL/GenBank/DDBJ whole genome shotgun (WGS) entry which is preliminary data.</text>
</comment>
<organism evidence="3 4">
    <name type="scientific">Streptomyces axinellae</name>
    <dbReference type="NCBI Taxonomy" id="552788"/>
    <lineage>
        <taxon>Bacteria</taxon>
        <taxon>Bacillati</taxon>
        <taxon>Actinomycetota</taxon>
        <taxon>Actinomycetes</taxon>
        <taxon>Kitasatosporales</taxon>
        <taxon>Streptomycetaceae</taxon>
        <taxon>Streptomyces</taxon>
    </lineage>
</organism>
<evidence type="ECO:0000256" key="2">
    <source>
        <dbReference type="SAM" id="Phobius"/>
    </source>
</evidence>
<feature type="region of interest" description="Disordered" evidence="1">
    <location>
        <begin position="131"/>
        <end position="155"/>
    </location>
</feature>
<feature type="transmembrane region" description="Helical" evidence="2">
    <location>
        <begin position="37"/>
        <end position="57"/>
    </location>
</feature>
<feature type="transmembrane region" description="Helical" evidence="2">
    <location>
        <begin position="12"/>
        <end position="31"/>
    </location>
</feature>
<sequence length="155" mass="15834">MQSNDARMLLQCAVPTAVAGVVAAVLSGVFAGGKGAIGAAAGALVVILFMGLGLYVLQRTAKSFPHLFQAMGLLLYTTQILLLFIVLVVFRDTTLFDTQTFALTLLGGTVVWVAAQGRAHLKAKIMYVEPDSGSGGKSADATDGGAKTAASGANS</sequence>
<keyword evidence="4" id="KW-1185">Reference proteome</keyword>
<evidence type="ECO:0008006" key="5">
    <source>
        <dbReference type="Google" id="ProtNLM"/>
    </source>
</evidence>
<dbReference type="Proteomes" id="UP001501447">
    <property type="component" value="Unassembled WGS sequence"/>
</dbReference>
<evidence type="ECO:0000313" key="3">
    <source>
        <dbReference type="EMBL" id="GAA2603140.1"/>
    </source>
</evidence>
<keyword evidence="2" id="KW-1133">Transmembrane helix</keyword>
<keyword evidence="2" id="KW-0472">Membrane</keyword>
<protein>
    <recommendedName>
        <fullName evidence="5">ATP synthase protein I</fullName>
    </recommendedName>
</protein>
<evidence type="ECO:0000256" key="1">
    <source>
        <dbReference type="SAM" id="MobiDB-lite"/>
    </source>
</evidence>
<evidence type="ECO:0000313" key="4">
    <source>
        <dbReference type="Proteomes" id="UP001501447"/>
    </source>
</evidence>
<feature type="compositionally biased region" description="Low complexity" evidence="1">
    <location>
        <begin position="138"/>
        <end position="155"/>
    </location>
</feature>
<feature type="transmembrane region" description="Helical" evidence="2">
    <location>
        <begin position="96"/>
        <end position="115"/>
    </location>
</feature>
<feature type="transmembrane region" description="Helical" evidence="2">
    <location>
        <begin position="69"/>
        <end position="90"/>
    </location>
</feature>
<gene>
    <name evidence="3" type="ORF">GCM10009863_15840</name>
</gene>
<dbReference type="RefSeq" id="WP_344563563.1">
    <property type="nucleotide sequence ID" value="NZ_BAAARJ010000004.1"/>
</dbReference>
<keyword evidence="2" id="KW-0812">Transmembrane</keyword>
<accession>A0ABN3PZ52</accession>
<dbReference type="EMBL" id="BAAARJ010000004">
    <property type="protein sequence ID" value="GAA2603140.1"/>
    <property type="molecule type" value="Genomic_DNA"/>
</dbReference>
<proteinExistence type="predicted"/>